<dbReference type="Gene3D" id="1.20.1250.20">
    <property type="entry name" value="MFS general substrate transporter like domains"/>
    <property type="match status" value="1"/>
</dbReference>
<feature type="transmembrane region" description="Helical" evidence="5">
    <location>
        <begin position="117"/>
        <end position="137"/>
    </location>
</feature>
<dbReference type="PANTHER" id="PTHR21576">
    <property type="entry name" value="UNCHARACTERIZED NODULIN-LIKE PROTEIN"/>
    <property type="match status" value="1"/>
</dbReference>
<evidence type="ECO:0000313" key="8">
    <source>
        <dbReference type="EMBL" id="KCW49360.1"/>
    </source>
</evidence>
<dbReference type="Gramene" id="KCW49360">
    <property type="protein sequence ID" value="KCW49360"/>
    <property type="gene ID" value="EUGRSUZ_K02904"/>
</dbReference>
<evidence type="ECO:0000256" key="3">
    <source>
        <dbReference type="ARBA" id="ARBA00022989"/>
    </source>
</evidence>
<feature type="transmembrane region" description="Helical" evidence="5">
    <location>
        <begin position="416"/>
        <end position="434"/>
    </location>
</feature>
<feature type="transmembrane region" description="Helical" evidence="5">
    <location>
        <begin position="348"/>
        <end position="367"/>
    </location>
</feature>
<feature type="domain" description="NFD4 C-terminal" evidence="7">
    <location>
        <begin position="342"/>
        <end position="547"/>
    </location>
</feature>
<gene>
    <name evidence="8" type="ORF">EUGRSUZ_K02904</name>
</gene>
<dbReference type="SUPFAM" id="SSF103473">
    <property type="entry name" value="MFS general substrate transporter"/>
    <property type="match status" value="2"/>
</dbReference>
<dbReference type="InterPro" id="IPR036259">
    <property type="entry name" value="MFS_trans_sf"/>
</dbReference>
<feature type="transmembrane region" description="Helical" evidence="5">
    <location>
        <begin position="216"/>
        <end position="236"/>
    </location>
</feature>
<feature type="domain" description="Nodulin-like" evidence="6">
    <location>
        <begin position="14"/>
        <end position="265"/>
    </location>
</feature>
<dbReference type="eggNOG" id="ENOG502QQE4">
    <property type="taxonomic scope" value="Eukaryota"/>
</dbReference>
<dbReference type="InterPro" id="IPR056555">
    <property type="entry name" value="NFD4_C"/>
</dbReference>
<evidence type="ECO:0000256" key="4">
    <source>
        <dbReference type="ARBA" id="ARBA00023136"/>
    </source>
</evidence>
<dbReference type="AlphaFoldDB" id="A0A059A7N7"/>
<dbReference type="STRING" id="71139.A0A059A7N7"/>
<proteinExistence type="predicted"/>
<organism evidence="8">
    <name type="scientific">Eucalyptus grandis</name>
    <name type="common">Flooded gum</name>
    <dbReference type="NCBI Taxonomy" id="71139"/>
    <lineage>
        <taxon>Eukaryota</taxon>
        <taxon>Viridiplantae</taxon>
        <taxon>Streptophyta</taxon>
        <taxon>Embryophyta</taxon>
        <taxon>Tracheophyta</taxon>
        <taxon>Spermatophyta</taxon>
        <taxon>Magnoliopsida</taxon>
        <taxon>eudicotyledons</taxon>
        <taxon>Gunneridae</taxon>
        <taxon>Pentapetalae</taxon>
        <taxon>rosids</taxon>
        <taxon>malvids</taxon>
        <taxon>Myrtales</taxon>
        <taxon>Myrtaceae</taxon>
        <taxon>Myrtoideae</taxon>
        <taxon>Eucalypteae</taxon>
        <taxon>Eucalyptus</taxon>
    </lineage>
</organism>
<dbReference type="Pfam" id="PF06813">
    <property type="entry name" value="Nodulin-like"/>
    <property type="match status" value="1"/>
</dbReference>
<dbReference type="PANTHER" id="PTHR21576:SF133">
    <property type="entry name" value="NODULIN-LIKE DOMAIN-CONTAINING PROTEIN"/>
    <property type="match status" value="1"/>
</dbReference>
<feature type="transmembrane region" description="Helical" evidence="5">
    <location>
        <begin position="181"/>
        <end position="204"/>
    </location>
</feature>
<evidence type="ECO:0000259" key="7">
    <source>
        <dbReference type="Pfam" id="PF23262"/>
    </source>
</evidence>
<dbReference type="GO" id="GO:0016020">
    <property type="term" value="C:membrane"/>
    <property type="evidence" value="ECO:0000318"/>
    <property type="project" value="GO_Central"/>
</dbReference>
<evidence type="ECO:0000256" key="5">
    <source>
        <dbReference type="SAM" id="Phobius"/>
    </source>
</evidence>
<accession>A0A059A7N7</accession>
<dbReference type="OMA" id="CFQGVIV"/>
<feature type="transmembrane region" description="Helical" evidence="5">
    <location>
        <begin position="480"/>
        <end position="500"/>
    </location>
</feature>
<protein>
    <submittedName>
        <fullName evidence="8">Uncharacterized protein</fullName>
    </submittedName>
</protein>
<dbReference type="Pfam" id="PF23262">
    <property type="entry name" value="NFD4_C"/>
    <property type="match status" value="1"/>
</dbReference>
<comment type="subcellular location">
    <subcellularLocation>
        <location evidence="1">Membrane</location>
        <topology evidence="1">Multi-pass membrane protein</topology>
    </subcellularLocation>
</comment>
<evidence type="ECO:0000256" key="1">
    <source>
        <dbReference type="ARBA" id="ARBA00004141"/>
    </source>
</evidence>
<reference evidence="8" key="1">
    <citation type="submission" date="2013-07" db="EMBL/GenBank/DDBJ databases">
        <title>The genome of Eucalyptus grandis.</title>
        <authorList>
            <person name="Schmutz J."/>
            <person name="Hayes R."/>
            <person name="Myburg A."/>
            <person name="Tuskan G."/>
            <person name="Grattapaglia D."/>
            <person name="Rokhsar D.S."/>
        </authorList>
    </citation>
    <scope>NUCLEOTIDE SEQUENCE</scope>
    <source>
        <tissue evidence="8">Leaf extractions</tissue>
    </source>
</reference>
<feature type="transmembrane region" description="Helical" evidence="5">
    <location>
        <begin position="149"/>
        <end position="169"/>
    </location>
</feature>
<feature type="transmembrane region" description="Helical" evidence="5">
    <location>
        <begin position="242"/>
        <end position="266"/>
    </location>
</feature>
<dbReference type="KEGG" id="egr:104426321"/>
<feature type="transmembrane region" description="Helical" evidence="5">
    <location>
        <begin position="87"/>
        <end position="111"/>
    </location>
</feature>
<dbReference type="OrthoDB" id="410267at2759"/>
<feature type="transmembrane region" description="Helical" evidence="5">
    <location>
        <begin position="520"/>
        <end position="540"/>
    </location>
</feature>
<keyword evidence="3 5" id="KW-1133">Transmembrane helix</keyword>
<keyword evidence="4 5" id="KW-0472">Membrane</keyword>
<evidence type="ECO:0000259" key="6">
    <source>
        <dbReference type="Pfam" id="PF06813"/>
    </source>
</evidence>
<dbReference type="EMBL" id="KK198763">
    <property type="protein sequence ID" value="KCW49360.1"/>
    <property type="molecule type" value="Genomic_DNA"/>
</dbReference>
<dbReference type="InParanoid" id="A0A059A7N7"/>
<dbReference type="InterPro" id="IPR010658">
    <property type="entry name" value="Nodulin-like"/>
</dbReference>
<feature type="transmembrane region" description="Helical" evidence="5">
    <location>
        <begin position="440"/>
        <end position="459"/>
    </location>
</feature>
<sequence length="560" mass="61323">METRRRHEEKLSNKWASTAASILIQCTSGSLYTFSVYSQALKSTQGYSQSTLDTISVFKDFGANCGVLSGILYSHANDPRRRRGGPWVVHLAGAAQNLVGYSLLWASVAGILSRPPVAAVCVFMLVAAHAQSFFNTADVVTAVRNFPEYSGTAVGIMKGFIGLSGAILIQIYQTVFNNNPAAFLLMLALLPTINALLFLGFVRIYNASTSEEKKHLYALSLVALVVAAYLMVVIILENIFKWTFLLHLSALVLLLLLLFLPVFVAARALQGDFGIAEQTPSIVSVDETSDLDRLEHYKKVYDGEEDPTGSDYRILPGDINEEISKNDNNDQQLERDIDLLQAMRTVDFWLLFLAMACGMGSGLATINNISQLGGSLGYNSEEVNSMISLWSIWNFLGRFGAGFVSDFFLHARGWARPLFMAITLAALTVGHVIIGSGLPGALYVGSVLVGICYGSQWSLMPTITSEIFGVGHMGTIFNTITMANPVGSYVFSIRVIGYIYDKEASGEGLKCKGTKCFMLSFFIMAGATLLGSLAALLLFFRTRYFYSQVILRRIQHSSRL</sequence>
<evidence type="ECO:0000256" key="2">
    <source>
        <dbReference type="ARBA" id="ARBA00022692"/>
    </source>
</evidence>
<dbReference type="CDD" id="cd17354">
    <property type="entry name" value="MFS_Mch1p_like"/>
    <property type="match status" value="1"/>
</dbReference>
<name>A0A059A7N7_EUCGR</name>
<keyword evidence="2 5" id="KW-0812">Transmembrane</keyword>